<evidence type="ECO:0008006" key="3">
    <source>
        <dbReference type="Google" id="ProtNLM"/>
    </source>
</evidence>
<organism evidence="2">
    <name type="scientific">Octopus bimaculoides</name>
    <name type="common">California two-spotted octopus</name>
    <dbReference type="NCBI Taxonomy" id="37653"/>
    <lineage>
        <taxon>Eukaryota</taxon>
        <taxon>Metazoa</taxon>
        <taxon>Spiralia</taxon>
        <taxon>Lophotrochozoa</taxon>
        <taxon>Mollusca</taxon>
        <taxon>Cephalopoda</taxon>
        <taxon>Coleoidea</taxon>
        <taxon>Octopodiformes</taxon>
        <taxon>Octopoda</taxon>
        <taxon>Incirrata</taxon>
        <taxon>Octopodidae</taxon>
        <taxon>Octopus</taxon>
    </lineage>
</organism>
<dbReference type="AlphaFoldDB" id="A0A0L8FQ05"/>
<feature type="transmembrane region" description="Helical" evidence="1">
    <location>
        <begin position="12"/>
        <end position="30"/>
    </location>
</feature>
<dbReference type="EMBL" id="KQ427751">
    <property type="protein sequence ID" value="KOF66747.1"/>
    <property type="molecule type" value="Genomic_DNA"/>
</dbReference>
<evidence type="ECO:0000313" key="2">
    <source>
        <dbReference type="EMBL" id="KOF66747.1"/>
    </source>
</evidence>
<accession>A0A0L8FQ05</accession>
<keyword evidence="1" id="KW-1133">Transmembrane helix</keyword>
<reference evidence="2" key="1">
    <citation type="submission" date="2015-07" db="EMBL/GenBank/DDBJ databases">
        <title>MeaNS - Measles Nucleotide Surveillance Program.</title>
        <authorList>
            <person name="Tran T."/>
            <person name="Druce J."/>
        </authorList>
    </citation>
    <scope>NUCLEOTIDE SEQUENCE</scope>
    <source>
        <strain evidence="2">UCB-OBI-ISO-001</strain>
        <tissue evidence="2">Gonad</tissue>
    </source>
</reference>
<keyword evidence="1" id="KW-0472">Membrane</keyword>
<keyword evidence="1" id="KW-0812">Transmembrane</keyword>
<protein>
    <recommendedName>
        <fullName evidence="3">Transmembrane protein</fullName>
    </recommendedName>
</protein>
<gene>
    <name evidence="2" type="ORF">OCBIM_22011444mg</name>
</gene>
<evidence type="ECO:0000256" key="1">
    <source>
        <dbReference type="SAM" id="Phobius"/>
    </source>
</evidence>
<sequence length="80" mass="9511">MRMTPQINTTSSGNVLYTFYLAIILAMQILTKMRMIYYCTSLLFHYQKKVNQINHIKQQEINLLSLEKMNNNQLKTVRIL</sequence>
<proteinExistence type="predicted"/>
<name>A0A0L8FQ05_OCTBM</name>